<evidence type="ECO:0000313" key="7">
    <source>
        <dbReference type="Proteomes" id="UP000827284"/>
    </source>
</evidence>
<feature type="region of interest" description="Disordered" evidence="5">
    <location>
        <begin position="768"/>
        <end position="804"/>
    </location>
</feature>
<feature type="compositionally biased region" description="Low complexity" evidence="5">
    <location>
        <begin position="768"/>
        <end position="784"/>
    </location>
</feature>
<dbReference type="AlphaFoldDB" id="A0A9P3H8P4"/>
<dbReference type="Proteomes" id="UP000827284">
    <property type="component" value="Unassembled WGS sequence"/>
</dbReference>
<evidence type="ECO:0008006" key="8">
    <source>
        <dbReference type="Google" id="ProtNLM"/>
    </source>
</evidence>
<sequence>MATKASTGNAHKTVTSSKGASTTAANPKQIPKGKASASRKATITSAVAASTATSRPKNTRKKGGAESRSSRSQTALSKEQVDYRHSTAPPTEELDRLQALVDKLLATNSTTAKRDIISQHLDQAPLLAWIYDPYRNFHVKSSNIMRYALLRAQQRDEGATSKAADPEGKGSTENGGGPLEMSPKQRQDAEARTLALGQGYDHLAGLLMALSTRAISGYTALDAIILFMDRFLTRNNDHGETHRSHIARTQALFEDPRSKLLFKILDKNLKTGCSINTLRDMFPAHLLPRFNVALAHSLYKVSSSEDLFPSTPLNAIQPTKTARNTAKGKVGGITPWFASRKLDGVRCLMRIDRETGGVEVKSRTGKDLGNEGIFRSTFQQRGILPLHGSEMRLQAKTSSLQGTGIGSGSLDRFFSLALGHDANSVQLAGLPDAIFLDGEICVFSSASSSSNSSSSSSAASGNSSGKRPAAADLAAAAELGTENFTKAISFARRGLTLLSESEVMGDEDRTLGSDIENDPTNEDVFKEKKPKSRSRSESKKSGSAAAPTTTAASSDQKNSSLDKAMFCVFDCLTEDEFQSRKGTRRFSERIQGLKNALKAFPVQENPLPVGDESSLSLPSSELAPELDVSIDVANFIQVLTQTELKSFKQLEEMVSRGMELGWEGVMLRKDVGYEGKRSRNLLKIKQFRDAEYVVEDVMVGSMRLPFRGEYQDRDQVMTSVVIRHRGNRVGVGSGFTVEDRIRYGKDPKSLLGKTITVQYFEESQPMAATTASTTGSTADAGCGSDETGIRNLSDKTERPEDGPQEVWSLRFPTVKAIYDRGPRQM</sequence>
<dbReference type="SUPFAM" id="SSF50249">
    <property type="entry name" value="Nucleic acid-binding proteins"/>
    <property type="match status" value="1"/>
</dbReference>
<evidence type="ECO:0000256" key="2">
    <source>
        <dbReference type="ARBA" id="ARBA00022705"/>
    </source>
</evidence>
<dbReference type="GO" id="GO:0006260">
    <property type="term" value="P:DNA replication"/>
    <property type="evidence" value="ECO:0007669"/>
    <property type="project" value="UniProtKB-KW"/>
</dbReference>
<evidence type="ECO:0000256" key="5">
    <source>
        <dbReference type="SAM" id="MobiDB-lite"/>
    </source>
</evidence>
<feature type="region of interest" description="Disordered" evidence="5">
    <location>
        <begin position="446"/>
        <end position="467"/>
    </location>
</feature>
<feature type="compositionally biased region" description="Low complexity" evidence="5">
    <location>
        <begin position="541"/>
        <end position="554"/>
    </location>
</feature>
<dbReference type="Gene3D" id="2.40.50.140">
    <property type="entry name" value="Nucleic acid-binding proteins"/>
    <property type="match status" value="1"/>
</dbReference>
<dbReference type="GO" id="GO:0006281">
    <property type="term" value="P:DNA repair"/>
    <property type="evidence" value="ECO:0007669"/>
    <property type="project" value="UniProtKB-KW"/>
</dbReference>
<dbReference type="EMBL" id="BQFW01000006">
    <property type="protein sequence ID" value="GJJ71863.1"/>
    <property type="molecule type" value="Genomic_DNA"/>
</dbReference>
<proteinExistence type="predicted"/>
<keyword evidence="3" id="KW-0227">DNA damage</keyword>
<keyword evidence="1" id="KW-0436">Ligase</keyword>
<evidence type="ECO:0000313" key="6">
    <source>
        <dbReference type="EMBL" id="GJJ71863.1"/>
    </source>
</evidence>
<feature type="region of interest" description="Disordered" evidence="5">
    <location>
        <begin position="506"/>
        <end position="557"/>
    </location>
</feature>
<feature type="compositionally biased region" description="Low complexity" evidence="5">
    <location>
        <begin position="41"/>
        <end position="54"/>
    </location>
</feature>
<dbReference type="InterPro" id="IPR012340">
    <property type="entry name" value="NA-bd_OB-fold"/>
</dbReference>
<dbReference type="SUPFAM" id="SSF56091">
    <property type="entry name" value="DNA ligase/mRNA capping enzyme, catalytic domain"/>
    <property type="match status" value="1"/>
</dbReference>
<dbReference type="PANTHER" id="PTHR47810:SF1">
    <property type="entry name" value="DNA LIGASE B"/>
    <property type="match status" value="1"/>
</dbReference>
<feature type="compositionally biased region" description="Basic and acidic residues" evidence="5">
    <location>
        <begin position="792"/>
        <end position="801"/>
    </location>
</feature>
<feature type="region of interest" description="Disordered" evidence="5">
    <location>
        <begin position="157"/>
        <end position="190"/>
    </location>
</feature>
<keyword evidence="2" id="KW-0235">DNA replication</keyword>
<evidence type="ECO:0000256" key="4">
    <source>
        <dbReference type="ARBA" id="ARBA00023204"/>
    </source>
</evidence>
<gene>
    <name evidence="6" type="ORF">EMPS_04220</name>
</gene>
<evidence type="ECO:0000256" key="3">
    <source>
        <dbReference type="ARBA" id="ARBA00022763"/>
    </source>
</evidence>
<evidence type="ECO:0000256" key="1">
    <source>
        <dbReference type="ARBA" id="ARBA00022598"/>
    </source>
</evidence>
<feature type="compositionally biased region" description="Polar residues" evidence="5">
    <location>
        <begin position="1"/>
        <end position="26"/>
    </location>
</feature>
<comment type="caution">
    <text evidence="6">The sequence shown here is derived from an EMBL/GenBank/DDBJ whole genome shotgun (WGS) entry which is preliminary data.</text>
</comment>
<accession>A0A9P3H8P4</accession>
<protein>
    <recommendedName>
        <fullName evidence="8">ATP-dependent DNA ligase family profile domain-containing protein</fullName>
    </recommendedName>
</protein>
<keyword evidence="4" id="KW-0234">DNA repair</keyword>
<dbReference type="InterPro" id="IPR050326">
    <property type="entry name" value="NAD_dep_DNA_ligaseB"/>
</dbReference>
<feature type="region of interest" description="Disordered" evidence="5">
    <location>
        <begin position="1"/>
        <end position="94"/>
    </location>
</feature>
<keyword evidence="7" id="KW-1185">Reference proteome</keyword>
<dbReference type="PANTHER" id="PTHR47810">
    <property type="entry name" value="DNA LIGASE"/>
    <property type="match status" value="1"/>
</dbReference>
<name>A0A9P3H8P4_9FUNG</name>
<feature type="compositionally biased region" description="Basic and acidic residues" evidence="5">
    <location>
        <begin position="157"/>
        <end position="170"/>
    </location>
</feature>
<dbReference type="Gene3D" id="3.30.470.30">
    <property type="entry name" value="DNA ligase/mRNA capping enzyme"/>
    <property type="match status" value="1"/>
</dbReference>
<reference evidence="6" key="1">
    <citation type="submission" date="2021-11" db="EMBL/GenBank/DDBJ databases">
        <authorList>
            <person name="Herlambang A."/>
            <person name="Guo Y."/>
            <person name="Takashima Y."/>
            <person name="Nishizawa T."/>
        </authorList>
    </citation>
    <scope>NUCLEOTIDE SEQUENCE</scope>
    <source>
        <strain evidence="6">E1425</strain>
    </source>
</reference>
<reference evidence="6" key="2">
    <citation type="journal article" date="2022" name="Microbiol. Resour. Announc.">
        <title>Whole-Genome Sequence of Entomortierella parvispora E1425, a Mucoromycotan Fungus Associated with Burkholderiaceae-Related Endosymbiotic Bacteria.</title>
        <authorList>
            <person name="Herlambang A."/>
            <person name="Guo Y."/>
            <person name="Takashima Y."/>
            <person name="Narisawa K."/>
            <person name="Ohta H."/>
            <person name="Nishizawa T."/>
        </authorList>
    </citation>
    <scope>NUCLEOTIDE SEQUENCE</scope>
    <source>
        <strain evidence="6">E1425</strain>
    </source>
</reference>
<dbReference type="GO" id="GO:0016874">
    <property type="term" value="F:ligase activity"/>
    <property type="evidence" value="ECO:0007669"/>
    <property type="project" value="UniProtKB-KW"/>
</dbReference>
<dbReference type="OrthoDB" id="411785at2759"/>
<organism evidence="6 7">
    <name type="scientific">Entomortierella parvispora</name>
    <dbReference type="NCBI Taxonomy" id="205924"/>
    <lineage>
        <taxon>Eukaryota</taxon>
        <taxon>Fungi</taxon>
        <taxon>Fungi incertae sedis</taxon>
        <taxon>Mucoromycota</taxon>
        <taxon>Mortierellomycotina</taxon>
        <taxon>Mortierellomycetes</taxon>
        <taxon>Mortierellales</taxon>
        <taxon>Mortierellaceae</taxon>
        <taxon>Entomortierella</taxon>
    </lineage>
</organism>